<dbReference type="SUPFAM" id="SSF56235">
    <property type="entry name" value="N-terminal nucleophile aminohydrolases (Ntn hydrolases)"/>
    <property type="match status" value="1"/>
</dbReference>
<keyword evidence="3" id="KW-0472">Membrane</keyword>
<dbReference type="GO" id="GO:0036374">
    <property type="term" value="F:glutathione hydrolase activity"/>
    <property type="evidence" value="ECO:0007669"/>
    <property type="project" value="InterPro"/>
</dbReference>
<dbReference type="InterPro" id="IPR043137">
    <property type="entry name" value="GGT_ssub_C"/>
</dbReference>
<dbReference type="PRINTS" id="PR01210">
    <property type="entry name" value="GGTRANSPTASE"/>
</dbReference>
<protein>
    <submittedName>
        <fullName evidence="5">Uncharacterized protein LOC108669571</fullName>
    </submittedName>
</protein>
<keyword evidence="3" id="KW-1133">Transmembrane helix</keyword>
<dbReference type="AlphaFoldDB" id="A0A8B7NFP0"/>
<feature type="binding site" evidence="1">
    <location>
        <position position="593"/>
    </location>
    <ligand>
        <name>L-glutamate</name>
        <dbReference type="ChEBI" id="CHEBI:29985"/>
    </ligand>
</feature>
<dbReference type="RefSeq" id="XP_018012434.2">
    <property type="nucleotide sequence ID" value="XM_018156945.2"/>
</dbReference>
<dbReference type="KEGG" id="hazt:108669571"/>
<feature type="region of interest" description="Disordered" evidence="2">
    <location>
        <begin position="778"/>
        <end position="829"/>
    </location>
</feature>
<dbReference type="GO" id="GO:0006751">
    <property type="term" value="P:glutathione catabolic process"/>
    <property type="evidence" value="ECO:0007669"/>
    <property type="project" value="InterPro"/>
</dbReference>
<keyword evidence="4" id="KW-1185">Reference proteome</keyword>
<evidence type="ECO:0000256" key="3">
    <source>
        <dbReference type="SAM" id="Phobius"/>
    </source>
</evidence>
<gene>
    <name evidence="5" type="primary">LOC108669571</name>
</gene>
<sequence length="1052" mass="114054">MRCSLAARQSAPTPPSACSQPVTFASVYNWRNAKVSRSTFYVISYKNKLRAPAYYGMAGTRRNGHLLNETSTLSSSSALGDGGFRDVSKRNCCYQCWAWAKDGFTIIACCYGILTIAITIALVFQIRFGTPQVTPVGAVASDDGECSNAAVLAVLREGGSAVDATIAALLCLSVTHPHLVGPGGGGVMLVRDHVQNKTRVIDFLPNIPASFDPAKRTSNIGGESIGVPGFLQGLQRVHELYGKLPWASLFEPAIVRARLGFNVSQSLDDALALLNAALIPSPSPMFTDTQANSFSSTFMPFGARLKRGTVVSRRPYADFLQKVADFGPKVLFELDYSVEVVKLLRESGSNITVAELQNYEVREYDSVWSSYSNKTVFTTAGAGELLLSTLQLLANTGVGSTTPAPQLYERIVQALKTYYPVFFKMAEALEHRSPVKEAYRNLSGELSLHDIFHDISEKSAQLFDVQHVHETDDASNVLAMHKLMEGVPGVAVKSLPQASATQVSAVDTYDLYVAAVASVGSLFGSQLMTAHGVLFNNMLASVPVTAARAAQLPDQPELQSDMDSAGRGRPLLPFAPFIVVDERQVCRHRVVCSSSSVSDSVQVLTHHLLRGLPVTAAIAQPRVALDPANDVVLVDDLSDGLRLHGSVRNFLISKGYQLRINHPPYSSVNSVIKIKDDLSSHSDTRGGGLAARLGNEGVDYQEEVHVQDSVKERLSGEPVDVVNPDVEVASDNDMGSDGVHHAVVVDSTSKKQFNNISDRVILGSPDSTVIQNENNRFYENAPTSPDFSGLSIPKKDKEKTTVRPSSVNKKYMGDAEKFDQSEGDTQGTGYVVKGDTRGGVKLVYHKLDEKLKDIGVDSSHVNAGRGAYSSVDLTGANQGGTKFTEPSIAAQPIGPRVSSGGLREPLIDSVFSDYDPSRHMSQVRVDDYPAGAEEGEERFVPTDTDYDEAPVNIWGKTETLPTHSPHVAVLPGHLVHQFRKEMQKQQLMEQQQQKLQAHLEQQQSPAILQPARTLFSPEQPGAGLPIIIQRHRDHSHPILGSEISGPYEEILG</sequence>
<dbReference type="InterPro" id="IPR029055">
    <property type="entry name" value="Ntn_hydrolases_N"/>
</dbReference>
<evidence type="ECO:0000256" key="2">
    <source>
        <dbReference type="SAM" id="MobiDB-lite"/>
    </source>
</evidence>
<accession>A0A8B7NFP0</accession>
<reference evidence="5" key="1">
    <citation type="submission" date="2025-08" db="UniProtKB">
        <authorList>
            <consortium name="RefSeq"/>
        </authorList>
    </citation>
    <scope>IDENTIFICATION</scope>
    <source>
        <tissue evidence="5">Whole organism</tissue>
    </source>
</reference>
<dbReference type="Pfam" id="PF01019">
    <property type="entry name" value="G_glu_transpept"/>
    <property type="match status" value="1"/>
</dbReference>
<evidence type="ECO:0000313" key="5">
    <source>
        <dbReference type="RefSeq" id="XP_018012434.2"/>
    </source>
</evidence>
<name>A0A8B7NFP0_HYAAZ</name>
<dbReference type="OrthoDB" id="2015213at2759"/>
<dbReference type="Proteomes" id="UP000694843">
    <property type="component" value="Unplaced"/>
</dbReference>
<dbReference type="GO" id="GO:0005886">
    <property type="term" value="C:plasma membrane"/>
    <property type="evidence" value="ECO:0007669"/>
    <property type="project" value="TreeGrafter"/>
</dbReference>
<evidence type="ECO:0000256" key="1">
    <source>
        <dbReference type="PIRSR" id="PIRSR600101-2"/>
    </source>
</evidence>
<dbReference type="GeneID" id="108669571"/>
<evidence type="ECO:0000313" key="4">
    <source>
        <dbReference type="Proteomes" id="UP000694843"/>
    </source>
</evidence>
<feature type="transmembrane region" description="Helical" evidence="3">
    <location>
        <begin position="104"/>
        <end position="124"/>
    </location>
</feature>
<keyword evidence="3" id="KW-0812">Transmembrane</keyword>
<dbReference type="PANTHER" id="PTHR11686">
    <property type="entry name" value="GAMMA GLUTAMYL TRANSPEPTIDASE"/>
    <property type="match status" value="1"/>
</dbReference>
<dbReference type="Gene3D" id="3.60.20.40">
    <property type="match status" value="1"/>
</dbReference>
<dbReference type="InterPro" id="IPR000101">
    <property type="entry name" value="GGT_peptidase"/>
</dbReference>
<organism evidence="4 5">
    <name type="scientific">Hyalella azteca</name>
    <name type="common">Amphipod</name>
    <dbReference type="NCBI Taxonomy" id="294128"/>
    <lineage>
        <taxon>Eukaryota</taxon>
        <taxon>Metazoa</taxon>
        <taxon>Ecdysozoa</taxon>
        <taxon>Arthropoda</taxon>
        <taxon>Crustacea</taxon>
        <taxon>Multicrustacea</taxon>
        <taxon>Malacostraca</taxon>
        <taxon>Eumalacostraca</taxon>
        <taxon>Peracarida</taxon>
        <taxon>Amphipoda</taxon>
        <taxon>Senticaudata</taxon>
        <taxon>Talitrida</taxon>
        <taxon>Talitroidea</taxon>
        <taxon>Hyalellidae</taxon>
        <taxon>Hyalella</taxon>
    </lineage>
</organism>
<dbReference type="PANTHER" id="PTHR11686:SF54">
    <property type="entry name" value="GLUTATHIONE HYDROLASE 7"/>
    <property type="match status" value="1"/>
</dbReference>
<feature type="compositionally biased region" description="Basic and acidic residues" evidence="2">
    <location>
        <begin position="811"/>
        <end position="820"/>
    </location>
</feature>
<proteinExistence type="predicted"/>